<gene>
    <name evidence="2" type="ORF">CR513_02275</name>
</gene>
<comment type="caution">
    <text evidence="2">The sequence shown here is derived from an EMBL/GenBank/DDBJ whole genome shotgun (WGS) entry which is preliminary data.</text>
</comment>
<dbReference type="EMBL" id="QJKJ01000393">
    <property type="protein sequence ID" value="RDY12848.1"/>
    <property type="molecule type" value="Genomic_DNA"/>
</dbReference>
<feature type="non-terminal residue" evidence="2">
    <location>
        <position position="1"/>
    </location>
</feature>
<evidence type="ECO:0000313" key="3">
    <source>
        <dbReference type="Proteomes" id="UP000257109"/>
    </source>
</evidence>
<evidence type="ECO:0000256" key="1">
    <source>
        <dbReference type="SAM" id="MobiDB-lite"/>
    </source>
</evidence>
<evidence type="ECO:0008006" key="4">
    <source>
        <dbReference type="Google" id="ProtNLM"/>
    </source>
</evidence>
<keyword evidence="3" id="KW-1185">Reference proteome</keyword>
<dbReference type="AlphaFoldDB" id="A0A371ICW3"/>
<evidence type="ECO:0000313" key="2">
    <source>
        <dbReference type="EMBL" id="RDY12848.1"/>
    </source>
</evidence>
<feature type="region of interest" description="Disordered" evidence="1">
    <location>
        <begin position="1"/>
        <end position="25"/>
    </location>
</feature>
<proteinExistence type="predicted"/>
<sequence>MDLALDAPSSSRSSFSRKSFGRGINEEGSPNNRTFRARLRWYCSSFLLLGSTTTSFLPFPFFSSSTSFTIVIGFDPLTLVLAIGIETSVLDWSIGTSFHHNELKFGCHKVETNKGSRFLGRNKVFRLKALGFLRVVTKGITKFVGFKCGELDLVLIRLLWALGWKGWERGSTSSENTLSINAKVEVLIRDMNKGHMVASLHKSEGSHDEGHYSERNVSSGTQRLDRYERQERHGRNERVESEGIKVRLVTLKFSDYALVWWNQVLEDIRRVRRDPCESWAKLKRLMRETFVSSYYTRASINSKGCSKVPRVGGVS</sequence>
<dbReference type="Proteomes" id="UP000257109">
    <property type="component" value="Unassembled WGS sequence"/>
</dbReference>
<name>A0A371ICW3_MUCPR</name>
<reference evidence="2" key="1">
    <citation type="submission" date="2018-05" db="EMBL/GenBank/DDBJ databases">
        <title>Draft genome of Mucuna pruriens seed.</title>
        <authorList>
            <person name="Nnadi N.E."/>
            <person name="Vos R."/>
            <person name="Hasami M.H."/>
            <person name="Devisetty U.K."/>
            <person name="Aguiy J.C."/>
        </authorList>
    </citation>
    <scope>NUCLEOTIDE SEQUENCE [LARGE SCALE GENOMIC DNA]</scope>
    <source>
        <strain evidence="2">JCA_2017</strain>
    </source>
</reference>
<organism evidence="2 3">
    <name type="scientific">Mucuna pruriens</name>
    <name type="common">Velvet bean</name>
    <name type="synonym">Dolichos pruriens</name>
    <dbReference type="NCBI Taxonomy" id="157652"/>
    <lineage>
        <taxon>Eukaryota</taxon>
        <taxon>Viridiplantae</taxon>
        <taxon>Streptophyta</taxon>
        <taxon>Embryophyta</taxon>
        <taxon>Tracheophyta</taxon>
        <taxon>Spermatophyta</taxon>
        <taxon>Magnoliopsida</taxon>
        <taxon>eudicotyledons</taxon>
        <taxon>Gunneridae</taxon>
        <taxon>Pentapetalae</taxon>
        <taxon>rosids</taxon>
        <taxon>fabids</taxon>
        <taxon>Fabales</taxon>
        <taxon>Fabaceae</taxon>
        <taxon>Papilionoideae</taxon>
        <taxon>50 kb inversion clade</taxon>
        <taxon>NPAAA clade</taxon>
        <taxon>indigoferoid/millettioid clade</taxon>
        <taxon>Phaseoleae</taxon>
        <taxon>Mucuna</taxon>
    </lineage>
</organism>
<feature type="compositionally biased region" description="Basic and acidic residues" evidence="1">
    <location>
        <begin position="202"/>
        <end position="214"/>
    </location>
</feature>
<accession>A0A371ICW3</accession>
<dbReference type="OrthoDB" id="1934635at2759"/>
<feature type="compositionally biased region" description="Basic and acidic residues" evidence="1">
    <location>
        <begin position="223"/>
        <end position="235"/>
    </location>
</feature>
<protein>
    <recommendedName>
        <fullName evidence="4">Retrotransposon gag domain-containing protein</fullName>
    </recommendedName>
</protein>
<feature type="compositionally biased region" description="Low complexity" evidence="1">
    <location>
        <begin position="9"/>
        <end position="23"/>
    </location>
</feature>
<feature type="region of interest" description="Disordered" evidence="1">
    <location>
        <begin position="202"/>
        <end position="235"/>
    </location>
</feature>